<dbReference type="Proteomes" id="UP000199531">
    <property type="component" value="Unassembled WGS sequence"/>
</dbReference>
<dbReference type="Gene3D" id="3.40.250.10">
    <property type="entry name" value="Rhodanese-like domain"/>
    <property type="match status" value="2"/>
</dbReference>
<dbReference type="STRING" id="1121117.SAMN02745977_01170"/>
<dbReference type="Pfam" id="PF00581">
    <property type="entry name" value="Rhodanese"/>
    <property type="match status" value="2"/>
</dbReference>
<evidence type="ECO:0000313" key="5">
    <source>
        <dbReference type="Proteomes" id="UP000199531"/>
    </source>
</evidence>
<keyword evidence="4" id="KW-0670">Pyruvate</keyword>
<dbReference type="CDD" id="cd01449">
    <property type="entry name" value="TST_Repeat_2"/>
    <property type="match status" value="1"/>
</dbReference>
<evidence type="ECO:0000256" key="2">
    <source>
        <dbReference type="ARBA" id="ARBA00022737"/>
    </source>
</evidence>
<gene>
    <name evidence="4" type="ORF">SAMN02745977_01170</name>
</gene>
<keyword evidence="1 4" id="KW-0808">Transferase</keyword>
<dbReference type="SMART" id="SM00450">
    <property type="entry name" value="RHOD"/>
    <property type="match status" value="2"/>
</dbReference>
<dbReference type="InterPro" id="IPR036873">
    <property type="entry name" value="Rhodanese-like_dom_sf"/>
</dbReference>
<dbReference type="AlphaFoldDB" id="A0A1H8FSV1"/>
<evidence type="ECO:0000256" key="1">
    <source>
        <dbReference type="ARBA" id="ARBA00022679"/>
    </source>
</evidence>
<dbReference type="InterPro" id="IPR001307">
    <property type="entry name" value="Thiosulphate_STrfase_CS"/>
</dbReference>
<proteinExistence type="predicted"/>
<feature type="domain" description="Rhodanese" evidence="3">
    <location>
        <begin position="180"/>
        <end position="286"/>
    </location>
</feature>
<dbReference type="CDD" id="cd01448">
    <property type="entry name" value="TST_Repeat_1"/>
    <property type="match status" value="1"/>
</dbReference>
<dbReference type="SUPFAM" id="SSF52821">
    <property type="entry name" value="Rhodanese/Cell cycle control phosphatase"/>
    <property type="match status" value="2"/>
</dbReference>
<dbReference type="OrthoDB" id="9781034at2"/>
<evidence type="ECO:0000259" key="3">
    <source>
        <dbReference type="PROSITE" id="PS50206"/>
    </source>
</evidence>
<name>A0A1H8FSV1_9BURK</name>
<protein>
    <submittedName>
        <fullName evidence="4">Thiosulfate/3-mercaptopyruvate sulfurtransferase</fullName>
    </submittedName>
</protein>
<reference evidence="4 5" key="1">
    <citation type="submission" date="2016-10" db="EMBL/GenBank/DDBJ databases">
        <authorList>
            <person name="de Groot N.N."/>
        </authorList>
    </citation>
    <scope>NUCLEOTIDE SEQUENCE [LARGE SCALE GENOMIC DNA]</scope>
    <source>
        <strain evidence="4 5">DSM 15123</strain>
    </source>
</reference>
<accession>A0A1H8FSV1</accession>
<dbReference type="InterPro" id="IPR045078">
    <property type="entry name" value="TST/MPST-like"/>
</dbReference>
<keyword evidence="2" id="KW-0677">Repeat</keyword>
<feature type="domain" description="Rhodanese" evidence="3">
    <location>
        <begin position="17"/>
        <end position="139"/>
    </location>
</feature>
<dbReference type="PROSITE" id="PS00380">
    <property type="entry name" value="RHODANESE_1"/>
    <property type="match status" value="1"/>
</dbReference>
<dbReference type="InterPro" id="IPR001763">
    <property type="entry name" value="Rhodanese-like_dom"/>
</dbReference>
<dbReference type="GO" id="GO:0004792">
    <property type="term" value="F:thiosulfate-cyanide sulfurtransferase activity"/>
    <property type="evidence" value="ECO:0007669"/>
    <property type="project" value="InterPro"/>
</dbReference>
<dbReference type="RefSeq" id="WP_091814958.1">
    <property type="nucleotide sequence ID" value="NZ_FOCW01000001.1"/>
</dbReference>
<dbReference type="EMBL" id="FOCW01000001">
    <property type="protein sequence ID" value="SEN34752.1"/>
    <property type="molecule type" value="Genomic_DNA"/>
</dbReference>
<dbReference type="PROSITE" id="PS50206">
    <property type="entry name" value="RHODANESE_3"/>
    <property type="match status" value="2"/>
</dbReference>
<organism evidence="4 5">
    <name type="scientific">Brachymonas denitrificans DSM 15123</name>
    <dbReference type="NCBI Taxonomy" id="1121117"/>
    <lineage>
        <taxon>Bacteria</taxon>
        <taxon>Pseudomonadati</taxon>
        <taxon>Pseudomonadota</taxon>
        <taxon>Betaproteobacteria</taxon>
        <taxon>Burkholderiales</taxon>
        <taxon>Comamonadaceae</taxon>
        <taxon>Brachymonas</taxon>
    </lineage>
</organism>
<evidence type="ECO:0000313" key="4">
    <source>
        <dbReference type="EMBL" id="SEN34752.1"/>
    </source>
</evidence>
<dbReference type="PANTHER" id="PTHR11364:SF27">
    <property type="entry name" value="SULFURTRANSFERASE"/>
    <property type="match status" value="1"/>
</dbReference>
<keyword evidence="5" id="KW-1185">Reference proteome</keyword>
<dbReference type="PANTHER" id="PTHR11364">
    <property type="entry name" value="THIOSULFATE SULFERTANSFERASE"/>
    <property type="match status" value="1"/>
</dbReference>
<sequence>MYTTLITARQLHELQSQDKPLMVFDCSFDLMQPDWGVQQYLEAHIPGALYVDLDTYLSSSDPDNAASGGRHPLPVRSDCVHALRRVGFTNDMQAVVYDRNGNNYCGRLWWIMKWLGHDNVAVLDGGLQAWQDAGYPVESGPHPISQQMDSGAYAMVDQPFELNKPLVRLVSTDEVAQSLGKGECTLIDSRSAARYRGEEELLDPVAGHIPGALNRPFTENMEADGRFKPTGVLRQEFDAMLDGRDTSRVTVYCGSGVSAIPNVLAMEIAGLPRPALYGGSWSEWCTTKPELPVERG</sequence>